<dbReference type="Proteomes" id="UP000243975">
    <property type="component" value="Unassembled WGS sequence"/>
</dbReference>
<dbReference type="EMBL" id="LEKV01002684">
    <property type="protein sequence ID" value="KVI01766.1"/>
    <property type="molecule type" value="Genomic_DNA"/>
</dbReference>
<organism evidence="2 3">
    <name type="scientific">Cynara cardunculus var. scolymus</name>
    <name type="common">Globe artichoke</name>
    <name type="synonym">Cynara scolymus</name>
    <dbReference type="NCBI Taxonomy" id="59895"/>
    <lineage>
        <taxon>Eukaryota</taxon>
        <taxon>Viridiplantae</taxon>
        <taxon>Streptophyta</taxon>
        <taxon>Embryophyta</taxon>
        <taxon>Tracheophyta</taxon>
        <taxon>Spermatophyta</taxon>
        <taxon>Magnoliopsida</taxon>
        <taxon>eudicotyledons</taxon>
        <taxon>Gunneridae</taxon>
        <taxon>Pentapetalae</taxon>
        <taxon>asterids</taxon>
        <taxon>campanulids</taxon>
        <taxon>Asterales</taxon>
        <taxon>Asteraceae</taxon>
        <taxon>Carduoideae</taxon>
        <taxon>Cardueae</taxon>
        <taxon>Carduinae</taxon>
        <taxon>Cynara</taxon>
    </lineage>
</organism>
<dbReference type="GO" id="GO:0045296">
    <property type="term" value="F:cadherin binding"/>
    <property type="evidence" value="ECO:0007669"/>
    <property type="project" value="TreeGrafter"/>
</dbReference>
<feature type="region of interest" description="Disordered" evidence="1">
    <location>
        <begin position="342"/>
        <end position="411"/>
    </location>
</feature>
<evidence type="ECO:0000313" key="2">
    <source>
        <dbReference type="EMBL" id="KVI01766.1"/>
    </source>
</evidence>
<dbReference type="Gramene" id="KVI01766">
    <property type="protein sequence ID" value="KVI01766"/>
    <property type="gene ID" value="Ccrd_019947"/>
</dbReference>
<comment type="caution">
    <text evidence="2">The sequence shown here is derived from an EMBL/GenBank/DDBJ whole genome shotgun (WGS) entry which is preliminary data.</text>
</comment>
<keyword evidence="3" id="KW-1185">Reference proteome</keyword>
<evidence type="ECO:0000313" key="3">
    <source>
        <dbReference type="Proteomes" id="UP000243975"/>
    </source>
</evidence>
<dbReference type="GO" id="GO:0005654">
    <property type="term" value="C:nucleoplasm"/>
    <property type="evidence" value="ECO:0007669"/>
    <property type="project" value="TreeGrafter"/>
</dbReference>
<evidence type="ECO:0000256" key="1">
    <source>
        <dbReference type="SAM" id="MobiDB-lite"/>
    </source>
</evidence>
<dbReference type="Pfam" id="PF15346">
    <property type="entry name" value="ARGLU"/>
    <property type="match status" value="1"/>
</dbReference>
<dbReference type="PANTHER" id="PTHR31711:SF1">
    <property type="entry name" value="ARGININE AND GLUTAMATE-RICH PROTEIN 1"/>
    <property type="match status" value="1"/>
</dbReference>
<proteinExistence type="predicted"/>
<gene>
    <name evidence="2" type="ORF">Ccrd_019947</name>
</gene>
<feature type="compositionally biased region" description="Basic residues" evidence="1">
    <location>
        <begin position="112"/>
        <end position="149"/>
    </location>
</feature>
<feature type="compositionally biased region" description="Polar residues" evidence="1">
    <location>
        <begin position="150"/>
        <end position="159"/>
    </location>
</feature>
<protein>
    <submittedName>
        <fullName evidence="2">Uncharacterized protein</fullName>
    </submittedName>
</protein>
<name>A0A103Y3C7_CYNCS</name>
<feature type="compositionally biased region" description="Basic and acidic residues" evidence="1">
    <location>
        <begin position="342"/>
        <end position="377"/>
    </location>
</feature>
<accession>A0A103Y3C7</accession>
<dbReference type="InterPro" id="IPR033371">
    <property type="entry name" value="ARGLU1"/>
</dbReference>
<feature type="region of interest" description="Disordered" evidence="1">
    <location>
        <begin position="101"/>
        <end position="159"/>
    </location>
</feature>
<reference evidence="2 3" key="1">
    <citation type="journal article" date="2016" name="Sci. Rep.">
        <title>The genome sequence of the outbreeding globe artichoke constructed de novo incorporating a phase-aware low-pass sequencing strategy of F1 progeny.</title>
        <authorList>
            <person name="Scaglione D."/>
            <person name="Reyes-Chin-Wo S."/>
            <person name="Acquadro A."/>
            <person name="Froenicke L."/>
            <person name="Portis E."/>
            <person name="Beitel C."/>
            <person name="Tirone M."/>
            <person name="Mauro R."/>
            <person name="Lo Monaco A."/>
            <person name="Mauromicale G."/>
            <person name="Faccioli P."/>
            <person name="Cattivelli L."/>
            <person name="Rieseberg L."/>
            <person name="Michelmore R."/>
            <person name="Lanteri S."/>
        </authorList>
    </citation>
    <scope>NUCLEOTIDE SEQUENCE [LARGE SCALE GENOMIC DNA]</scope>
    <source>
        <strain evidence="2">2C</strain>
    </source>
</reference>
<dbReference type="GO" id="GO:0005739">
    <property type="term" value="C:mitochondrion"/>
    <property type="evidence" value="ECO:0007669"/>
    <property type="project" value="TreeGrafter"/>
</dbReference>
<dbReference type="AlphaFoldDB" id="A0A103Y3C7"/>
<dbReference type="PANTHER" id="PTHR31711">
    <property type="entry name" value="ARGININE AND GLUTAMATE-RICH PROTEIN 1"/>
    <property type="match status" value="1"/>
</dbReference>
<sequence>MASSMPYIHTKGVNVAARLRLNAKEILCFRYNLLEGIWVEIGNCPGRRRIKGGDIQGHRRRWDTGMAAADIEAEEIEAADLLIPIAVLDWSPRRAGELPETIEIQQREHEIKRRSRSISPRRHRKSRSPTPRRRKSRSPTPRRHRRQKSRSTSLSPIANSPSIESIERKVVSEKTKIEEEQQKKRFQIEFWPSFLDETNSVKGYKLKDMRPFQFKLPLHIYFGGIDCWPVIHPLFDSRGLPTLAIEVYNSTISSEVVNVAIEVGEERELKAISMRQHEAELKLLEEETAKRVEEAIRKRVQERLNSDDIKLEIQKRLEEGRKKEQARKEKEELQRLVEENRRRMEEAQRREAMEQQRREEERYRELEELQRQKEEALRRKKQQEEEERSKQQKLLGKNKSRPKLSFAIGSK</sequence>